<keyword evidence="5 8" id="KW-0812">Transmembrane</keyword>
<feature type="transmembrane region" description="Helical" evidence="8">
    <location>
        <begin position="81"/>
        <end position="105"/>
    </location>
</feature>
<keyword evidence="3" id="KW-0813">Transport</keyword>
<feature type="transmembrane region" description="Helical" evidence="8">
    <location>
        <begin position="41"/>
        <end position="60"/>
    </location>
</feature>
<keyword evidence="4" id="KW-0309">Germination</keyword>
<dbReference type="NCBIfam" id="TIGR00912">
    <property type="entry name" value="2A0309"/>
    <property type="match status" value="1"/>
</dbReference>
<evidence type="ECO:0000256" key="4">
    <source>
        <dbReference type="ARBA" id="ARBA00022544"/>
    </source>
</evidence>
<accession>A0ABW4JE88</accession>
<dbReference type="Gene3D" id="1.20.1740.10">
    <property type="entry name" value="Amino acid/polyamine transporter I"/>
    <property type="match status" value="1"/>
</dbReference>
<evidence type="ECO:0000313" key="10">
    <source>
        <dbReference type="Proteomes" id="UP001597079"/>
    </source>
</evidence>
<evidence type="ECO:0000256" key="8">
    <source>
        <dbReference type="SAM" id="Phobius"/>
    </source>
</evidence>
<feature type="transmembrane region" description="Helical" evidence="8">
    <location>
        <begin position="216"/>
        <end position="236"/>
    </location>
</feature>
<keyword evidence="7 8" id="KW-0472">Membrane</keyword>
<dbReference type="Proteomes" id="UP001597079">
    <property type="component" value="Unassembled WGS sequence"/>
</dbReference>
<feature type="transmembrane region" description="Helical" evidence="8">
    <location>
        <begin position="145"/>
        <end position="162"/>
    </location>
</feature>
<keyword evidence="10" id="KW-1185">Reference proteome</keyword>
<feature type="transmembrane region" description="Helical" evidence="8">
    <location>
        <begin position="12"/>
        <end position="35"/>
    </location>
</feature>
<gene>
    <name evidence="9" type="ORF">ACFSB2_04720</name>
</gene>
<evidence type="ECO:0000256" key="5">
    <source>
        <dbReference type="ARBA" id="ARBA00022692"/>
    </source>
</evidence>
<dbReference type="PANTHER" id="PTHR34975:SF2">
    <property type="entry name" value="SPORE GERMINATION PROTEIN A2"/>
    <property type="match status" value="1"/>
</dbReference>
<organism evidence="9 10">
    <name type="scientific">Alicyclobacillus fodiniaquatilis</name>
    <dbReference type="NCBI Taxonomy" id="1661150"/>
    <lineage>
        <taxon>Bacteria</taxon>
        <taxon>Bacillati</taxon>
        <taxon>Bacillota</taxon>
        <taxon>Bacilli</taxon>
        <taxon>Bacillales</taxon>
        <taxon>Alicyclobacillaceae</taxon>
        <taxon>Alicyclobacillus</taxon>
    </lineage>
</organism>
<protein>
    <submittedName>
        <fullName evidence="9">Endospore germination permease</fullName>
    </submittedName>
</protein>
<evidence type="ECO:0000256" key="3">
    <source>
        <dbReference type="ARBA" id="ARBA00022448"/>
    </source>
</evidence>
<feature type="transmembrane region" description="Helical" evidence="8">
    <location>
        <begin position="271"/>
        <end position="293"/>
    </location>
</feature>
<feature type="transmembrane region" description="Helical" evidence="8">
    <location>
        <begin position="305"/>
        <end position="323"/>
    </location>
</feature>
<proteinExistence type="inferred from homology"/>
<evidence type="ECO:0000313" key="9">
    <source>
        <dbReference type="EMBL" id="MFD1674013.1"/>
    </source>
</evidence>
<dbReference type="EMBL" id="JBHUCX010000014">
    <property type="protein sequence ID" value="MFD1674013.1"/>
    <property type="molecule type" value="Genomic_DNA"/>
</dbReference>
<evidence type="ECO:0000256" key="6">
    <source>
        <dbReference type="ARBA" id="ARBA00022989"/>
    </source>
</evidence>
<comment type="subcellular location">
    <subcellularLocation>
        <location evidence="1">Membrane</location>
        <topology evidence="1">Multi-pass membrane protein</topology>
    </subcellularLocation>
</comment>
<feature type="transmembrane region" description="Helical" evidence="8">
    <location>
        <begin position="182"/>
        <end position="204"/>
    </location>
</feature>
<comment type="caution">
    <text evidence="9">The sequence shown here is derived from an EMBL/GenBank/DDBJ whole genome shotgun (WGS) entry which is preliminary data.</text>
</comment>
<comment type="similarity">
    <text evidence="2">Belongs to the amino acid-polyamine-organocation (APC) superfamily. Spore germination protein (SGP) (TC 2.A.3.9) family.</text>
</comment>
<dbReference type="InterPro" id="IPR004761">
    <property type="entry name" value="Spore_GerAB"/>
</dbReference>
<evidence type="ECO:0000256" key="7">
    <source>
        <dbReference type="ARBA" id="ARBA00023136"/>
    </source>
</evidence>
<feature type="transmembrane region" description="Helical" evidence="8">
    <location>
        <begin position="111"/>
        <end position="133"/>
    </location>
</feature>
<reference evidence="10" key="1">
    <citation type="journal article" date="2019" name="Int. J. Syst. Evol. Microbiol.">
        <title>The Global Catalogue of Microorganisms (GCM) 10K type strain sequencing project: providing services to taxonomists for standard genome sequencing and annotation.</title>
        <authorList>
            <consortium name="The Broad Institute Genomics Platform"/>
            <consortium name="The Broad Institute Genome Sequencing Center for Infectious Disease"/>
            <person name="Wu L."/>
            <person name="Ma J."/>
        </authorList>
    </citation>
    <scope>NUCLEOTIDE SEQUENCE [LARGE SCALE GENOMIC DNA]</scope>
    <source>
        <strain evidence="10">CGMCC 1.12286</strain>
    </source>
</reference>
<dbReference type="Pfam" id="PF03845">
    <property type="entry name" value="Spore_permease"/>
    <property type="match status" value="1"/>
</dbReference>
<sequence>MSKTKEQLSNIQIFIIVIASSTAFGHFVYVHLSILYAGRDAWISLILAALIGIGIVYIHLKFAISSDSGLYNHVHSVFGKWFGRLITSIYVMFFMIAVAVTIKVLSDFMDVIYPTTPPSVFLLAEFILIFWVVHSGVEVIGRTMQFLLPILMVLGILASVLSTGDKDFTQIFPIFERGMTPIFLGALPFIAMFSELVAFCCITQHARDPKKLPKQAWLLVTVLFFMFISPVTGPIMTFGENMARNLAFPTYTEIQYIRVTNIIERMDIVGISLWTIGSFFRISMFTFAIAKGLARLFDAKRQNAYLIPTVMLIAAISLSLMKASREEVYHFIGGIYLYLALAVGVGIPLFTGIVALIRKKFGMKSRKLESAN</sequence>
<evidence type="ECO:0000256" key="2">
    <source>
        <dbReference type="ARBA" id="ARBA00007998"/>
    </source>
</evidence>
<name>A0ABW4JE88_9BACL</name>
<feature type="transmembrane region" description="Helical" evidence="8">
    <location>
        <begin position="335"/>
        <end position="357"/>
    </location>
</feature>
<evidence type="ECO:0000256" key="1">
    <source>
        <dbReference type="ARBA" id="ARBA00004141"/>
    </source>
</evidence>
<dbReference type="RefSeq" id="WP_377941680.1">
    <property type="nucleotide sequence ID" value="NZ_JBHUCX010000014.1"/>
</dbReference>
<keyword evidence="6 8" id="KW-1133">Transmembrane helix</keyword>
<dbReference type="PANTHER" id="PTHR34975">
    <property type="entry name" value="SPORE GERMINATION PROTEIN A2"/>
    <property type="match status" value="1"/>
</dbReference>